<dbReference type="RefSeq" id="WP_012879086.1">
    <property type="nucleotide sequence ID" value="NC_013530.1"/>
</dbReference>
<evidence type="ECO:0000313" key="3">
    <source>
        <dbReference type="Proteomes" id="UP000002255"/>
    </source>
</evidence>
<evidence type="ECO:0000313" key="2">
    <source>
        <dbReference type="EMBL" id="ACZ31344.1"/>
    </source>
</evidence>
<reference evidence="2 3" key="2">
    <citation type="journal article" date="2010" name="Stand. Genomic Sci.">
        <title>Complete genome sequence of Xylanimonas cellulosilytica type strain (XIL07).</title>
        <authorList>
            <person name="Foster B."/>
            <person name="Pukall R."/>
            <person name="Abt B."/>
            <person name="Nolan M."/>
            <person name="Glavina Del Rio T."/>
            <person name="Chen F."/>
            <person name="Lucas S."/>
            <person name="Tice H."/>
            <person name="Pitluck S."/>
            <person name="Cheng J.-F."/>
            <person name="Chertkov O."/>
            <person name="Brettin T."/>
            <person name="Han C."/>
            <person name="Detter J.C."/>
            <person name="Bruce D."/>
            <person name="Goodwin L."/>
            <person name="Ivanova N."/>
            <person name="Mavromatis K."/>
            <person name="Pati A."/>
            <person name="Mikhailova N."/>
            <person name="Chen A."/>
            <person name="Palaniappan K."/>
            <person name="Land M."/>
            <person name="Hauser L."/>
            <person name="Chang Y.-J."/>
            <person name="Jeffries C.D."/>
            <person name="Chain P."/>
            <person name="Rohde M."/>
            <person name="Goeker M."/>
            <person name="Bristow J."/>
            <person name="Eisen J.A."/>
            <person name="Markowitz V."/>
            <person name="Hugenholtz P."/>
            <person name="Kyrpides N.C."/>
            <person name="Klenk H.-P."/>
            <person name="Lapidus A."/>
        </authorList>
    </citation>
    <scope>NUCLEOTIDE SEQUENCE [LARGE SCALE GENOMIC DNA]</scope>
    <source>
        <strain evidence="3">DSM 15894 / CECT 5975 / LMG 20990 / XIL07</strain>
    </source>
</reference>
<evidence type="ECO:0000256" key="1">
    <source>
        <dbReference type="SAM" id="MobiDB-lite"/>
    </source>
</evidence>
<gene>
    <name evidence="2" type="ordered locus">Xcel_2327</name>
</gene>
<dbReference type="HOGENOM" id="CLU_2144908_0_0_11"/>
<reference evidence="3" key="1">
    <citation type="submission" date="2009-11" db="EMBL/GenBank/DDBJ databases">
        <title>The complete chromosome of Xylanimonas cellulosilytica DSM 15894.</title>
        <authorList>
            <consortium name="US DOE Joint Genome Institute (JGI-PGF)"/>
            <person name="Lucas S."/>
            <person name="Copeland A."/>
            <person name="Lapidus A."/>
            <person name="Glavina del Rio T."/>
            <person name="Dalin E."/>
            <person name="Tice H."/>
            <person name="Bruce D."/>
            <person name="Goodwin L."/>
            <person name="Pitluck S."/>
            <person name="Kyrpides N."/>
            <person name="Mavromatis K."/>
            <person name="Ivanova N."/>
            <person name="Mikhailova N."/>
            <person name="Foster B."/>
            <person name="Clum A."/>
            <person name="Brettin T."/>
            <person name="Detter J.C."/>
            <person name="Han C."/>
            <person name="Larimer F."/>
            <person name="Land M."/>
            <person name="Hauser L."/>
            <person name="Markowitz V."/>
            <person name="Cheng J.F."/>
            <person name="Hugenholtz P."/>
            <person name="Woyke T."/>
            <person name="Wu D."/>
            <person name="Gehrich-Schroeter G."/>
            <person name="Schneider S."/>
            <person name="Pukall S.R."/>
            <person name="Klenk H.P."/>
            <person name="Eisen J.A."/>
        </authorList>
    </citation>
    <scope>NUCLEOTIDE SEQUENCE [LARGE SCALE GENOMIC DNA]</scope>
    <source>
        <strain evidence="3">DSM 15894 / CECT 5975 / LMG 20990 / XIL07</strain>
    </source>
</reference>
<organism evidence="2 3">
    <name type="scientific">Xylanimonas cellulosilytica (strain DSM 15894 / JCM 12276 / CECT 5975 / KCTC 9989 / LMG 20990 / NBRC 107835 / XIL07)</name>
    <dbReference type="NCBI Taxonomy" id="446471"/>
    <lineage>
        <taxon>Bacteria</taxon>
        <taxon>Bacillati</taxon>
        <taxon>Actinomycetota</taxon>
        <taxon>Actinomycetes</taxon>
        <taxon>Micrococcales</taxon>
        <taxon>Promicromonosporaceae</taxon>
        <taxon>Xylanimonas</taxon>
    </lineage>
</organism>
<proteinExistence type="predicted"/>
<dbReference type="EMBL" id="CP001821">
    <property type="protein sequence ID" value="ACZ31344.1"/>
    <property type="molecule type" value="Genomic_DNA"/>
</dbReference>
<dbReference type="Proteomes" id="UP000002255">
    <property type="component" value="Chromosome"/>
</dbReference>
<sequence>MLKDIGDLPGWRPLAGTKGGRLDRNLPADRAGRNGGTAVIPKFMSAQAGTQIRAKTYADLVAATRDVHGVVGGGVYAVSYSTVAIDALARVRGANAAGVRPTSRTDRPAAAR</sequence>
<accession>D1BVM5</accession>
<keyword evidence="3" id="KW-1185">Reference proteome</keyword>
<dbReference type="AlphaFoldDB" id="D1BVM5"/>
<dbReference type="KEGG" id="xce:Xcel_2327"/>
<feature type="compositionally biased region" description="Basic and acidic residues" evidence="1">
    <location>
        <begin position="20"/>
        <end position="32"/>
    </location>
</feature>
<protein>
    <submittedName>
        <fullName evidence="2">Uncharacterized protein</fullName>
    </submittedName>
</protein>
<name>D1BVM5_XYLCX</name>
<feature type="region of interest" description="Disordered" evidence="1">
    <location>
        <begin position="1"/>
        <end position="34"/>
    </location>
</feature>